<dbReference type="PANTHER" id="PTHR14209">
    <property type="entry name" value="ISOAMYL ACETATE-HYDROLYZING ESTERASE 1"/>
    <property type="match status" value="1"/>
</dbReference>
<dbReference type="Pfam" id="PF13472">
    <property type="entry name" value="Lipase_GDSL_2"/>
    <property type="match status" value="1"/>
</dbReference>
<dbReference type="InterPro" id="IPR013830">
    <property type="entry name" value="SGNH_hydro"/>
</dbReference>
<dbReference type="FunFam" id="3.40.50.1110:FF:000002">
    <property type="entry name" value="isoamyl acetate-hydrolyzing esterase 1 homolog"/>
    <property type="match status" value="1"/>
</dbReference>
<sequence>MAKWERVLGISVILSCCFIGVYWSYFRAPVSDTEMAPLPEPTQHDLLPADYTNTDFVLQRPRFLLFGDSLTERAFSVGGWAGALAHHFYRKVDVISRGFGGYNTRWAKHLMKDVFNGVDGTNTKLVTVFFGANDAARANGPPHSARQHVPIPEYADNLRQMVAFIRGLGVQTIVLMTPPPVHDAGRKDWQVLRVGKAASDAMPLDRTNEHTAGYAAACLDVGKELGVPCVDLYGRLQKEQDWGPNFFTDGLHFSPLGNAKVFEALLDTLASAYPDLKPEALPLHFPWFDQWDFEQPENTAAQIEALRQKGPYAVGKVEPKA</sequence>
<keyword evidence="2" id="KW-0472">Membrane</keyword>
<keyword evidence="1" id="KW-0378">Hydrolase</keyword>
<name>A0A7S3QM80_DUNTE</name>
<keyword evidence="2" id="KW-1133">Transmembrane helix</keyword>
<protein>
    <recommendedName>
        <fullName evidence="3">SGNH hydrolase-type esterase domain-containing protein</fullName>
    </recommendedName>
</protein>
<dbReference type="EMBL" id="HBIP01003479">
    <property type="protein sequence ID" value="CAE0486489.1"/>
    <property type="molecule type" value="Transcribed_RNA"/>
</dbReference>
<keyword evidence="2" id="KW-0812">Transmembrane</keyword>
<evidence type="ECO:0000256" key="1">
    <source>
        <dbReference type="ARBA" id="ARBA00022801"/>
    </source>
</evidence>
<dbReference type="Gene3D" id="3.40.50.1110">
    <property type="entry name" value="SGNH hydrolase"/>
    <property type="match status" value="1"/>
</dbReference>
<dbReference type="InterPro" id="IPR036514">
    <property type="entry name" value="SGNH_hydro_sf"/>
</dbReference>
<organism evidence="4">
    <name type="scientific">Dunaliella tertiolecta</name>
    <name type="common">Green alga</name>
    <dbReference type="NCBI Taxonomy" id="3047"/>
    <lineage>
        <taxon>Eukaryota</taxon>
        <taxon>Viridiplantae</taxon>
        <taxon>Chlorophyta</taxon>
        <taxon>core chlorophytes</taxon>
        <taxon>Chlorophyceae</taxon>
        <taxon>CS clade</taxon>
        <taxon>Chlamydomonadales</taxon>
        <taxon>Dunaliellaceae</taxon>
        <taxon>Dunaliella</taxon>
    </lineage>
</organism>
<dbReference type="AlphaFoldDB" id="A0A7S3QM80"/>
<dbReference type="PANTHER" id="PTHR14209:SF19">
    <property type="entry name" value="ISOAMYL ACETATE-HYDROLYZING ESTERASE 1 HOMOLOG"/>
    <property type="match status" value="1"/>
</dbReference>
<dbReference type="CDD" id="cd01838">
    <property type="entry name" value="Isoamyl_acetate_hydrolase_like"/>
    <property type="match status" value="1"/>
</dbReference>
<evidence type="ECO:0000259" key="3">
    <source>
        <dbReference type="Pfam" id="PF13472"/>
    </source>
</evidence>
<dbReference type="SUPFAM" id="SSF52266">
    <property type="entry name" value="SGNH hydrolase"/>
    <property type="match status" value="1"/>
</dbReference>
<accession>A0A7S3QM80</accession>
<proteinExistence type="predicted"/>
<dbReference type="InterPro" id="IPR045136">
    <property type="entry name" value="Iah1-like"/>
</dbReference>
<gene>
    <name evidence="4" type="ORF">DTER00134_LOCUS1528</name>
</gene>
<feature type="domain" description="SGNH hydrolase-type esterase" evidence="3">
    <location>
        <begin position="65"/>
        <end position="259"/>
    </location>
</feature>
<evidence type="ECO:0000256" key="2">
    <source>
        <dbReference type="SAM" id="Phobius"/>
    </source>
</evidence>
<feature type="transmembrane region" description="Helical" evidence="2">
    <location>
        <begin position="7"/>
        <end position="25"/>
    </location>
</feature>
<dbReference type="GO" id="GO:0016787">
    <property type="term" value="F:hydrolase activity"/>
    <property type="evidence" value="ECO:0007669"/>
    <property type="project" value="UniProtKB-KW"/>
</dbReference>
<reference evidence="4" key="1">
    <citation type="submission" date="2021-01" db="EMBL/GenBank/DDBJ databases">
        <authorList>
            <person name="Corre E."/>
            <person name="Pelletier E."/>
            <person name="Niang G."/>
            <person name="Scheremetjew M."/>
            <person name="Finn R."/>
            <person name="Kale V."/>
            <person name="Holt S."/>
            <person name="Cochrane G."/>
            <person name="Meng A."/>
            <person name="Brown T."/>
            <person name="Cohen L."/>
        </authorList>
    </citation>
    <scope>NUCLEOTIDE SEQUENCE</scope>
    <source>
        <strain evidence="4">CCMP1320</strain>
    </source>
</reference>
<evidence type="ECO:0000313" key="4">
    <source>
        <dbReference type="EMBL" id="CAE0486489.1"/>
    </source>
</evidence>